<keyword evidence="3" id="KW-0547">Nucleotide-binding</keyword>
<keyword evidence="8" id="KW-1185">Reference proteome</keyword>
<dbReference type="InterPro" id="IPR027417">
    <property type="entry name" value="P-loop_NTPase"/>
</dbReference>
<evidence type="ECO:0000256" key="4">
    <source>
        <dbReference type="ARBA" id="ARBA00022840"/>
    </source>
</evidence>
<evidence type="ECO:0000256" key="5">
    <source>
        <dbReference type="SAM" id="MobiDB-lite"/>
    </source>
</evidence>
<dbReference type="PANTHER" id="PTHR43553">
    <property type="entry name" value="HEAVY METAL TRANSPORTER"/>
    <property type="match status" value="1"/>
</dbReference>
<dbReference type="RefSeq" id="WP_323224724.1">
    <property type="nucleotide sequence ID" value="NZ_JAYGHT010000144.1"/>
</dbReference>
<dbReference type="GO" id="GO:0005524">
    <property type="term" value="F:ATP binding"/>
    <property type="evidence" value="ECO:0007669"/>
    <property type="project" value="UniProtKB-KW"/>
</dbReference>
<dbReference type="InterPro" id="IPR015856">
    <property type="entry name" value="ABC_transpr_CbiO/EcfA_su"/>
</dbReference>
<dbReference type="SMART" id="SM00382">
    <property type="entry name" value="AAA"/>
    <property type="match status" value="1"/>
</dbReference>
<feature type="region of interest" description="Disordered" evidence="5">
    <location>
        <begin position="1"/>
        <end position="21"/>
    </location>
</feature>
<dbReference type="Pfam" id="PF00005">
    <property type="entry name" value="ABC_tran"/>
    <property type="match status" value="1"/>
</dbReference>
<dbReference type="Gene3D" id="3.40.50.300">
    <property type="entry name" value="P-loop containing nucleotide triphosphate hydrolases"/>
    <property type="match status" value="1"/>
</dbReference>
<evidence type="ECO:0000259" key="6">
    <source>
        <dbReference type="PROSITE" id="PS50893"/>
    </source>
</evidence>
<comment type="caution">
    <text evidence="7">The sequence shown here is derived from an EMBL/GenBank/DDBJ whole genome shotgun (WGS) entry which is preliminary data.</text>
</comment>
<evidence type="ECO:0000256" key="2">
    <source>
        <dbReference type="ARBA" id="ARBA00022448"/>
    </source>
</evidence>
<dbReference type="InterPro" id="IPR003439">
    <property type="entry name" value="ABC_transporter-like_ATP-bd"/>
</dbReference>
<organism evidence="7 8">
    <name type="scientific">Limnoraphis robusta CCNP1315</name>
    <dbReference type="NCBI Taxonomy" id="3110306"/>
    <lineage>
        <taxon>Bacteria</taxon>
        <taxon>Bacillati</taxon>
        <taxon>Cyanobacteriota</taxon>
        <taxon>Cyanophyceae</taxon>
        <taxon>Oscillatoriophycideae</taxon>
        <taxon>Oscillatoriales</taxon>
        <taxon>Sirenicapillariaceae</taxon>
        <taxon>Limnoraphis</taxon>
    </lineage>
</organism>
<dbReference type="CDD" id="cd03225">
    <property type="entry name" value="ABC_cobalt_CbiO_domain1"/>
    <property type="match status" value="1"/>
</dbReference>
<evidence type="ECO:0000256" key="1">
    <source>
        <dbReference type="ARBA" id="ARBA00005417"/>
    </source>
</evidence>
<dbReference type="InterPro" id="IPR003593">
    <property type="entry name" value="AAA+_ATPase"/>
</dbReference>
<proteinExistence type="inferred from homology"/>
<accession>A0ABU5U4G9</accession>
<dbReference type="PROSITE" id="PS50893">
    <property type="entry name" value="ABC_TRANSPORTER_2"/>
    <property type="match status" value="1"/>
</dbReference>
<comment type="similarity">
    <text evidence="1">Belongs to the ABC transporter superfamily.</text>
</comment>
<dbReference type="InterPro" id="IPR017871">
    <property type="entry name" value="ABC_transporter-like_CS"/>
</dbReference>
<protein>
    <submittedName>
        <fullName evidence="7">ABC transporter ATP-binding protein</fullName>
    </submittedName>
</protein>
<dbReference type="InterPro" id="IPR050095">
    <property type="entry name" value="ECF_ABC_transporter_ATP-bd"/>
</dbReference>
<keyword evidence="4 7" id="KW-0067">ATP-binding</keyword>
<name>A0ABU5U4G9_9CYAN</name>
<dbReference type="PANTHER" id="PTHR43553:SF24">
    <property type="entry name" value="ENERGY-COUPLING FACTOR TRANSPORTER ATP-BINDING PROTEIN ECFA1"/>
    <property type="match status" value="1"/>
</dbReference>
<dbReference type="EMBL" id="JAYGHT010000144">
    <property type="protein sequence ID" value="MEA5522019.1"/>
    <property type="molecule type" value="Genomic_DNA"/>
</dbReference>
<evidence type="ECO:0000313" key="8">
    <source>
        <dbReference type="Proteomes" id="UP001301728"/>
    </source>
</evidence>
<evidence type="ECO:0000256" key="3">
    <source>
        <dbReference type="ARBA" id="ARBA00022741"/>
    </source>
</evidence>
<feature type="compositionally biased region" description="Polar residues" evidence="5">
    <location>
        <begin position="1"/>
        <end position="15"/>
    </location>
</feature>
<reference evidence="7 8" key="1">
    <citation type="submission" date="2023-12" db="EMBL/GenBank/DDBJ databases">
        <title>Baltic Sea Cyanobacteria.</title>
        <authorList>
            <person name="Delbaje E."/>
            <person name="Fewer D.P."/>
            <person name="Shishido T.K."/>
        </authorList>
    </citation>
    <scope>NUCLEOTIDE SEQUENCE [LARGE SCALE GENOMIC DNA]</scope>
    <source>
        <strain evidence="7 8">CCNP 1315</strain>
    </source>
</reference>
<gene>
    <name evidence="7" type="ORF">VB854_24050</name>
</gene>
<dbReference type="SUPFAM" id="SSF52540">
    <property type="entry name" value="P-loop containing nucleoside triphosphate hydrolases"/>
    <property type="match status" value="1"/>
</dbReference>
<keyword evidence="2" id="KW-0813">Transport</keyword>
<dbReference type="Proteomes" id="UP001301728">
    <property type="component" value="Unassembled WGS sequence"/>
</dbReference>
<dbReference type="PROSITE" id="PS00211">
    <property type="entry name" value="ABC_TRANSPORTER_1"/>
    <property type="match status" value="1"/>
</dbReference>
<sequence length="265" mass="29596">MNLEEYQTLSHTTPEQLHHSSRELATDKRGIVVQNLVFSYPNQDPVLQDISFTLSPGEQIALLGKTGTGKSTLMENLVGLKQPKSGTIWIQGMSLEPKNLFQVRRHIGFGFQEPNDQLFMPTILEDVIFGPCNYGVSPEEAQEQAYQLLADFGLADVTNRPVHELSGGQKRLAALAAILALNPSILILDEPTNGLDPWWRRHLAEILPELPVEVLLIASHDLNWVRRVTQRAMVLQQGKILVDMPTEELLQDSSVLESCGLPLDY</sequence>
<feature type="domain" description="ABC transporter" evidence="6">
    <location>
        <begin position="31"/>
        <end position="262"/>
    </location>
</feature>
<evidence type="ECO:0000313" key="7">
    <source>
        <dbReference type="EMBL" id="MEA5522019.1"/>
    </source>
</evidence>